<sequence length="317" mass="34978">MRRMQYLMREVIANAGDNATLEADRVDIMSALAVARECCQGDDLEQCWLYVRAVGALARFLGFRNALSERVAWGKSALEVAELVGGDSAIAELCASTIAWPLLQLGDYPEAERYCLEGLKAAQRCGDSRVAARWAGNASRSLSGIARDANDGPKAQHWAEQAAIYGRRCEDESLTRGAKLDFGYAALLLENFEEAECLFAALLEEEERGGDEERIGNRSGDAALAIMNRALRSDVAAERTRLCDLASANVERSLRLGEEIKHAVLVGECEIALATLARIRGDEGEHRRLMVNGRRRFEELGIRRKGRAEQFVIFPRG</sequence>
<dbReference type="Gene3D" id="1.25.40.10">
    <property type="entry name" value="Tetratricopeptide repeat domain"/>
    <property type="match status" value="1"/>
</dbReference>
<dbReference type="InterPro" id="IPR011990">
    <property type="entry name" value="TPR-like_helical_dom_sf"/>
</dbReference>
<gene>
    <name evidence="1" type="ORF">GCM10012286_80860</name>
</gene>
<proteinExistence type="predicted"/>
<accession>A0ABQ2MWL6</accession>
<evidence type="ECO:0008006" key="3">
    <source>
        <dbReference type="Google" id="ProtNLM"/>
    </source>
</evidence>
<keyword evidence="2" id="KW-1185">Reference proteome</keyword>
<dbReference type="EMBL" id="BMNG01000028">
    <property type="protein sequence ID" value="GGO59385.1"/>
    <property type="molecule type" value="Genomic_DNA"/>
</dbReference>
<comment type="caution">
    <text evidence="1">The sequence shown here is derived from an EMBL/GenBank/DDBJ whole genome shotgun (WGS) entry which is preliminary data.</text>
</comment>
<protein>
    <recommendedName>
        <fullName evidence="3">Tetratricopeptide repeat protein</fullName>
    </recommendedName>
</protein>
<dbReference type="Proteomes" id="UP000656881">
    <property type="component" value="Unassembled WGS sequence"/>
</dbReference>
<dbReference type="RefSeq" id="WP_189177686.1">
    <property type="nucleotide sequence ID" value="NZ_BMNG01000028.1"/>
</dbReference>
<reference evidence="2" key="1">
    <citation type="journal article" date="2019" name="Int. J. Syst. Evol. Microbiol.">
        <title>The Global Catalogue of Microorganisms (GCM) 10K type strain sequencing project: providing services to taxonomists for standard genome sequencing and annotation.</title>
        <authorList>
            <consortium name="The Broad Institute Genomics Platform"/>
            <consortium name="The Broad Institute Genome Sequencing Center for Infectious Disease"/>
            <person name="Wu L."/>
            <person name="Ma J."/>
        </authorList>
    </citation>
    <scope>NUCLEOTIDE SEQUENCE [LARGE SCALE GENOMIC DNA]</scope>
    <source>
        <strain evidence="2">CGMCC 4.7349</strain>
    </source>
</reference>
<evidence type="ECO:0000313" key="1">
    <source>
        <dbReference type="EMBL" id="GGO59385.1"/>
    </source>
</evidence>
<organism evidence="1 2">
    <name type="scientific">Streptomyces lasiicapitis</name>
    <dbReference type="NCBI Taxonomy" id="1923961"/>
    <lineage>
        <taxon>Bacteria</taxon>
        <taxon>Bacillati</taxon>
        <taxon>Actinomycetota</taxon>
        <taxon>Actinomycetes</taxon>
        <taxon>Kitasatosporales</taxon>
        <taxon>Streptomycetaceae</taxon>
        <taxon>Streptomyces</taxon>
    </lineage>
</organism>
<evidence type="ECO:0000313" key="2">
    <source>
        <dbReference type="Proteomes" id="UP000656881"/>
    </source>
</evidence>
<name>A0ABQ2MWL6_9ACTN</name>